<protein>
    <submittedName>
        <fullName evidence="1">Uncharacterized protein</fullName>
    </submittedName>
</protein>
<keyword evidence="2" id="KW-1185">Reference proteome</keyword>
<evidence type="ECO:0000313" key="1">
    <source>
        <dbReference type="EMBL" id="VEL06709.1"/>
    </source>
</evidence>
<proteinExistence type="predicted"/>
<gene>
    <name evidence="1" type="ORF">PXEA_LOCUS149</name>
</gene>
<evidence type="ECO:0000313" key="2">
    <source>
        <dbReference type="Proteomes" id="UP000784294"/>
    </source>
</evidence>
<name>A0A3S5BKH8_9PLAT</name>
<reference evidence="1" key="1">
    <citation type="submission" date="2018-11" db="EMBL/GenBank/DDBJ databases">
        <authorList>
            <consortium name="Pathogen Informatics"/>
        </authorList>
    </citation>
    <scope>NUCLEOTIDE SEQUENCE</scope>
</reference>
<dbReference type="EMBL" id="CAAALY010000275">
    <property type="protein sequence ID" value="VEL06709.1"/>
    <property type="molecule type" value="Genomic_DNA"/>
</dbReference>
<dbReference type="Proteomes" id="UP000784294">
    <property type="component" value="Unassembled WGS sequence"/>
</dbReference>
<accession>A0A3S5BKH8</accession>
<organism evidence="1 2">
    <name type="scientific">Protopolystoma xenopodis</name>
    <dbReference type="NCBI Taxonomy" id="117903"/>
    <lineage>
        <taxon>Eukaryota</taxon>
        <taxon>Metazoa</taxon>
        <taxon>Spiralia</taxon>
        <taxon>Lophotrochozoa</taxon>
        <taxon>Platyhelminthes</taxon>
        <taxon>Monogenea</taxon>
        <taxon>Polyopisthocotylea</taxon>
        <taxon>Polystomatidea</taxon>
        <taxon>Polystomatidae</taxon>
        <taxon>Protopolystoma</taxon>
    </lineage>
</organism>
<sequence>MHIRWLTSELVLEFPHGNHEELDGLELLGVIRSVSTTYRPEKQIAQSTGHPVLSMRRPGWEGQGSKGIIVFTGTWLAVKQAQGPPTRRPLLASVWPMQTCVKEMGEKRSPVCPPKPMFTGWLNSAVAFSGLAEPQASVVHSSAFDKVYRSYFPLLVKQPLKVAFFRSRLEPL</sequence>
<dbReference type="AlphaFoldDB" id="A0A3S5BKH8"/>
<comment type="caution">
    <text evidence="1">The sequence shown here is derived from an EMBL/GenBank/DDBJ whole genome shotgun (WGS) entry which is preliminary data.</text>
</comment>